<proteinExistence type="predicted"/>
<dbReference type="InterPro" id="IPR006578">
    <property type="entry name" value="MADF-dom"/>
</dbReference>
<evidence type="ECO:0000313" key="3">
    <source>
        <dbReference type="Proteomes" id="UP001168821"/>
    </source>
</evidence>
<keyword evidence="3" id="KW-1185">Reference proteome</keyword>
<comment type="caution">
    <text evidence="2">The sequence shown here is derived from an EMBL/GenBank/DDBJ whole genome shotgun (WGS) entry which is preliminary data.</text>
</comment>
<dbReference type="AlphaFoldDB" id="A0AA38IT22"/>
<dbReference type="GO" id="GO:0005634">
    <property type="term" value="C:nucleus"/>
    <property type="evidence" value="ECO:0007669"/>
    <property type="project" value="TreeGrafter"/>
</dbReference>
<protein>
    <recommendedName>
        <fullName evidence="1">MADF domain-containing protein</fullName>
    </recommendedName>
</protein>
<sequence>MNTSHMRTLTWTKNATATRDARLCWFGSGMSDHEYIAKSSDELLIDLVREYKHLYDHSRKDYKDKTKQENSWEEISTILHIPVQECKQRWKVLRDRYSKELRLRKGKTGDGKKEKKAWPLFEAMCFINDHLRKRRTFGNVETETINVINDDGQSCSSTFSGISHEETIEISNGEMVDNMCESLVEFAEELSQEKVL</sequence>
<dbReference type="EMBL" id="JALNTZ010000003">
    <property type="protein sequence ID" value="KAJ3659397.1"/>
    <property type="molecule type" value="Genomic_DNA"/>
</dbReference>
<dbReference type="Proteomes" id="UP001168821">
    <property type="component" value="Unassembled WGS sequence"/>
</dbReference>
<dbReference type="InterPro" id="IPR039353">
    <property type="entry name" value="TF_Adf1"/>
</dbReference>
<gene>
    <name evidence="2" type="ORF">Zmor_011087</name>
</gene>
<dbReference type="PANTHER" id="PTHR12243:SF67">
    <property type="entry name" value="COREPRESSOR OF PANGOLIN, ISOFORM A-RELATED"/>
    <property type="match status" value="1"/>
</dbReference>
<evidence type="ECO:0000313" key="2">
    <source>
        <dbReference type="EMBL" id="KAJ3659397.1"/>
    </source>
</evidence>
<organism evidence="2 3">
    <name type="scientific">Zophobas morio</name>
    <dbReference type="NCBI Taxonomy" id="2755281"/>
    <lineage>
        <taxon>Eukaryota</taxon>
        <taxon>Metazoa</taxon>
        <taxon>Ecdysozoa</taxon>
        <taxon>Arthropoda</taxon>
        <taxon>Hexapoda</taxon>
        <taxon>Insecta</taxon>
        <taxon>Pterygota</taxon>
        <taxon>Neoptera</taxon>
        <taxon>Endopterygota</taxon>
        <taxon>Coleoptera</taxon>
        <taxon>Polyphaga</taxon>
        <taxon>Cucujiformia</taxon>
        <taxon>Tenebrionidae</taxon>
        <taxon>Zophobas</taxon>
    </lineage>
</organism>
<dbReference type="GO" id="GO:0005667">
    <property type="term" value="C:transcription regulator complex"/>
    <property type="evidence" value="ECO:0007669"/>
    <property type="project" value="TreeGrafter"/>
</dbReference>
<dbReference type="GO" id="GO:0006357">
    <property type="term" value="P:regulation of transcription by RNA polymerase II"/>
    <property type="evidence" value="ECO:0007669"/>
    <property type="project" value="TreeGrafter"/>
</dbReference>
<dbReference type="SMART" id="SM00595">
    <property type="entry name" value="MADF"/>
    <property type="match status" value="1"/>
</dbReference>
<dbReference type="PANTHER" id="PTHR12243">
    <property type="entry name" value="MADF DOMAIN TRANSCRIPTION FACTOR"/>
    <property type="match status" value="1"/>
</dbReference>
<dbReference type="PROSITE" id="PS51029">
    <property type="entry name" value="MADF"/>
    <property type="match status" value="1"/>
</dbReference>
<evidence type="ECO:0000259" key="1">
    <source>
        <dbReference type="PROSITE" id="PS51029"/>
    </source>
</evidence>
<feature type="domain" description="MADF" evidence="1">
    <location>
        <begin position="43"/>
        <end position="132"/>
    </location>
</feature>
<name>A0AA38IT22_9CUCU</name>
<reference evidence="2" key="1">
    <citation type="journal article" date="2023" name="G3 (Bethesda)">
        <title>Whole genome assemblies of Zophobas morio and Tenebrio molitor.</title>
        <authorList>
            <person name="Kaur S."/>
            <person name="Stinson S.A."/>
            <person name="diCenzo G.C."/>
        </authorList>
    </citation>
    <scope>NUCLEOTIDE SEQUENCE</scope>
    <source>
        <strain evidence="2">QUZm001</strain>
    </source>
</reference>
<accession>A0AA38IT22</accession>
<dbReference type="Pfam" id="PF10545">
    <property type="entry name" value="MADF_DNA_bdg"/>
    <property type="match status" value="1"/>
</dbReference>